<dbReference type="Pfam" id="PF01370">
    <property type="entry name" value="Epimerase"/>
    <property type="match status" value="1"/>
</dbReference>
<dbReference type="CDD" id="cd05247">
    <property type="entry name" value="UDP_G4E_1_SDR_e"/>
    <property type="match status" value="1"/>
</dbReference>
<comment type="similarity">
    <text evidence="4 10">Belongs to the NAD(P)-dependent epimerase/dehydratase family.</text>
</comment>
<accession>A0ABV7UI25</accession>
<comment type="subunit">
    <text evidence="10">Homodimer.</text>
</comment>
<evidence type="ECO:0000256" key="2">
    <source>
        <dbReference type="ARBA" id="ARBA00001911"/>
    </source>
</evidence>
<dbReference type="EC" id="5.1.3.2" evidence="5 10"/>
<evidence type="ECO:0000313" key="13">
    <source>
        <dbReference type="Proteomes" id="UP001595704"/>
    </source>
</evidence>
<dbReference type="InterPro" id="IPR036291">
    <property type="entry name" value="NAD(P)-bd_dom_sf"/>
</dbReference>
<evidence type="ECO:0000256" key="7">
    <source>
        <dbReference type="ARBA" id="ARBA00023027"/>
    </source>
</evidence>
<dbReference type="InterPro" id="IPR005886">
    <property type="entry name" value="UDP_G4E"/>
</dbReference>
<dbReference type="SUPFAM" id="SSF51735">
    <property type="entry name" value="NAD(P)-binding Rossmann-fold domains"/>
    <property type="match status" value="1"/>
</dbReference>
<dbReference type="NCBIfam" id="NF007956">
    <property type="entry name" value="PRK10675.1"/>
    <property type="match status" value="1"/>
</dbReference>
<evidence type="ECO:0000256" key="4">
    <source>
        <dbReference type="ARBA" id="ARBA00007637"/>
    </source>
</evidence>
<reference evidence="13" key="1">
    <citation type="journal article" date="2019" name="Int. J. Syst. Evol. Microbiol.">
        <title>The Global Catalogue of Microorganisms (GCM) 10K type strain sequencing project: providing services to taxonomists for standard genome sequencing and annotation.</title>
        <authorList>
            <consortium name="The Broad Institute Genomics Platform"/>
            <consortium name="The Broad Institute Genome Sequencing Center for Infectious Disease"/>
            <person name="Wu L."/>
            <person name="Ma J."/>
        </authorList>
    </citation>
    <scope>NUCLEOTIDE SEQUENCE [LARGE SCALE GENOMIC DNA]</scope>
    <source>
        <strain evidence="13">KCTC 42282</strain>
    </source>
</reference>
<evidence type="ECO:0000256" key="5">
    <source>
        <dbReference type="ARBA" id="ARBA00013189"/>
    </source>
</evidence>
<evidence type="ECO:0000256" key="8">
    <source>
        <dbReference type="ARBA" id="ARBA00023144"/>
    </source>
</evidence>
<keyword evidence="13" id="KW-1185">Reference proteome</keyword>
<keyword evidence="9 10" id="KW-0413">Isomerase</keyword>
<protein>
    <recommendedName>
        <fullName evidence="6 10">UDP-glucose 4-epimerase</fullName>
        <ecNumber evidence="5 10">5.1.3.2</ecNumber>
    </recommendedName>
</protein>
<evidence type="ECO:0000256" key="9">
    <source>
        <dbReference type="ARBA" id="ARBA00023235"/>
    </source>
</evidence>
<dbReference type="PANTHER" id="PTHR43725:SF47">
    <property type="entry name" value="UDP-GLUCOSE 4-EPIMERASE"/>
    <property type="match status" value="1"/>
</dbReference>
<dbReference type="PANTHER" id="PTHR43725">
    <property type="entry name" value="UDP-GLUCOSE 4-EPIMERASE"/>
    <property type="match status" value="1"/>
</dbReference>
<comment type="cofactor">
    <cofactor evidence="2 10">
        <name>NAD(+)</name>
        <dbReference type="ChEBI" id="CHEBI:57540"/>
    </cofactor>
</comment>
<comment type="pathway">
    <text evidence="3 10">Carbohydrate metabolism; galactose metabolism.</text>
</comment>
<evidence type="ECO:0000256" key="1">
    <source>
        <dbReference type="ARBA" id="ARBA00000083"/>
    </source>
</evidence>
<proteinExistence type="inferred from homology"/>
<evidence type="ECO:0000256" key="10">
    <source>
        <dbReference type="RuleBase" id="RU366046"/>
    </source>
</evidence>
<keyword evidence="8" id="KW-0299">Galactose metabolism</keyword>
<name>A0ABV7UI25_9HYPH</name>
<dbReference type="Proteomes" id="UP001595704">
    <property type="component" value="Unassembled WGS sequence"/>
</dbReference>
<evidence type="ECO:0000256" key="3">
    <source>
        <dbReference type="ARBA" id="ARBA00004947"/>
    </source>
</evidence>
<comment type="caution">
    <text evidence="12">The sequence shown here is derived from an EMBL/GenBank/DDBJ whole genome shotgun (WGS) entry which is preliminary data.</text>
</comment>
<dbReference type="NCBIfam" id="TIGR01179">
    <property type="entry name" value="galE"/>
    <property type="match status" value="1"/>
</dbReference>
<dbReference type="Gene3D" id="3.40.50.720">
    <property type="entry name" value="NAD(P)-binding Rossmann-like Domain"/>
    <property type="match status" value="1"/>
</dbReference>
<keyword evidence="7 10" id="KW-0520">NAD</keyword>
<comment type="catalytic activity">
    <reaction evidence="1 10">
        <text>UDP-alpha-D-glucose = UDP-alpha-D-galactose</text>
        <dbReference type="Rhea" id="RHEA:22168"/>
        <dbReference type="ChEBI" id="CHEBI:58885"/>
        <dbReference type="ChEBI" id="CHEBI:66914"/>
        <dbReference type="EC" id="5.1.3.2"/>
    </reaction>
</comment>
<organism evidence="12 13">
    <name type="scientific">Camelimonas fluminis</name>
    <dbReference type="NCBI Taxonomy" id="1576911"/>
    <lineage>
        <taxon>Bacteria</taxon>
        <taxon>Pseudomonadati</taxon>
        <taxon>Pseudomonadota</taxon>
        <taxon>Alphaproteobacteria</taxon>
        <taxon>Hyphomicrobiales</taxon>
        <taxon>Chelatococcaceae</taxon>
        <taxon>Camelimonas</taxon>
    </lineage>
</organism>
<dbReference type="EMBL" id="JBHRYC010000060">
    <property type="protein sequence ID" value="MFC3638182.1"/>
    <property type="molecule type" value="Genomic_DNA"/>
</dbReference>
<sequence length="355" mass="38668">MVMNRVVVTGGAGYIGSHTLMELLALDHEVCVLDSFANSSPKALVRVSKLAGRKFAVESADIRDEQALYRIFNAFKPDAVIHFAGLKAVAEGETKPVDYYDVNVAGTLNLLKAMTASNCSRIIFSSSATVYGDPDYLPLDETHPCRPASVYGRSKYFAEQVLFDWARATPRRNAIVLRYFNPVGAHESGEIGEDPQDIPNNLMPFIAQVASGLRQQLAIYGDDYETRDGTGLRDYIHVSDLARAHVAALDYASRGQVGADVFNLGSGNGATVREMLAAYEVACGRSLPSKVVSRRAGDVAASVADPSKAEKLLDWRTRHTLEEMCSSSWNWQSKNPTGYRAAESLDVSPKAHDAV</sequence>
<dbReference type="Gene3D" id="3.90.25.10">
    <property type="entry name" value="UDP-galactose 4-epimerase, domain 1"/>
    <property type="match status" value="1"/>
</dbReference>
<gene>
    <name evidence="12" type="primary">galE</name>
    <name evidence="12" type="ORF">ACFONL_12510</name>
</gene>
<evidence type="ECO:0000256" key="6">
    <source>
        <dbReference type="ARBA" id="ARBA00018569"/>
    </source>
</evidence>
<keyword evidence="10" id="KW-0119">Carbohydrate metabolism</keyword>
<dbReference type="InterPro" id="IPR001509">
    <property type="entry name" value="Epimerase_deHydtase"/>
</dbReference>
<evidence type="ECO:0000313" key="12">
    <source>
        <dbReference type="EMBL" id="MFC3638182.1"/>
    </source>
</evidence>
<dbReference type="GO" id="GO:0003978">
    <property type="term" value="F:UDP-glucose 4-epimerase activity"/>
    <property type="evidence" value="ECO:0007669"/>
    <property type="project" value="UniProtKB-EC"/>
</dbReference>
<evidence type="ECO:0000259" key="11">
    <source>
        <dbReference type="Pfam" id="PF01370"/>
    </source>
</evidence>
<feature type="domain" description="NAD-dependent epimerase/dehydratase" evidence="11">
    <location>
        <begin position="6"/>
        <end position="265"/>
    </location>
</feature>
<dbReference type="RefSeq" id="WP_373301741.1">
    <property type="nucleotide sequence ID" value="NZ_BNCG01000128.1"/>
</dbReference>